<proteinExistence type="predicted"/>
<gene>
    <name evidence="1" type="ORF">HG543_27405</name>
</gene>
<dbReference type="EMBL" id="JABBJJ010000142">
    <property type="protein sequence ID" value="NMO18562.1"/>
    <property type="molecule type" value="Genomic_DNA"/>
</dbReference>
<organism evidence="1 2">
    <name type="scientific">Pyxidicoccus fallax</name>
    <dbReference type="NCBI Taxonomy" id="394095"/>
    <lineage>
        <taxon>Bacteria</taxon>
        <taxon>Pseudomonadati</taxon>
        <taxon>Myxococcota</taxon>
        <taxon>Myxococcia</taxon>
        <taxon>Myxococcales</taxon>
        <taxon>Cystobacterineae</taxon>
        <taxon>Myxococcaceae</taxon>
        <taxon>Pyxidicoccus</taxon>
    </lineage>
</organism>
<comment type="caution">
    <text evidence="1">The sequence shown here is derived from an EMBL/GenBank/DDBJ whole genome shotgun (WGS) entry which is preliminary data.</text>
</comment>
<dbReference type="RefSeq" id="WP_169347826.1">
    <property type="nucleotide sequence ID" value="NZ_JABBJJ010000142.1"/>
</dbReference>
<dbReference type="AlphaFoldDB" id="A0A848LLK5"/>
<evidence type="ECO:0000313" key="2">
    <source>
        <dbReference type="Proteomes" id="UP000518300"/>
    </source>
</evidence>
<accession>A0A848LLK5</accession>
<protein>
    <submittedName>
        <fullName evidence="1">Uncharacterized protein</fullName>
    </submittedName>
</protein>
<sequence>MFDCCGGCERRGSAGEIFDWCANCELSLCPKCMARGCCGSEPARSGCATPLMLPDPPAEDDTAPLPEHFGGRCCTRARAVACSCAFHWVCEAHGDQHIGTHD</sequence>
<reference evidence="1 2" key="1">
    <citation type="submission" date="2020-04" db="EMBL/GenBank/DDBJ databases">
        <title>Draft genome of Pyxidicoccus fallax type strain.</title>
        <authorList>
            <person name="Whitworth D.E."/>
        </authorList>
    </citation>
    <scope>NUCLEOTIDE SEQUENCE [LARGE SCALE GENOMIC DNA]</scope>
    <source>
        <strain evidence="1 2">DSM 14698</strain>
    </source>
</reference>
<keyword evidence="2" id="KW-1185">Reference proteome</keyword>
<dbReference type="Proteomes" id="UP000518300">
    <property type="component" value="Unassembled WGS sequence"/>
</dbReference>
<name>A0A848LLK5_9BACT</name>
<evidence type="ECO:0000313" key="1">
    <source>
        <dbReference type="EMBL" id="NMO18562.1"/>
    </source>
</evidence>